<organism evidence="2 3">
    <name type="scientific">Parablautia intestinalis</name>
    <dbReference type="NCBI Taxonomy" id="2320100"/>
    <lineage>
        <taxon>Bacteria</taxon>
        <taxon>Bacillati</taxon>
        <taxon>Bacillota</taxon>
        <taxon>Clostridia</taxon>
        <taxon>Lachnospirales</taxon>
        <taxon>Lachnospiraceae</taxon>
        <taxon>Parablautia</taxon>
    </lineage>
</organism>
<evidence type="ECO:0000256" key="1">
    <source>
        <dbReference type="SAM" id="Phobius"/>
    </source>
</evidence>
<evidence type="ECO:0000313" key="3">
    <source>
        <dbReference type="Proteomes" id="UP000280696"/>
    </source>
</evidence>
<dbReference type="RefSeq" id="WP_120468733.1">
    <property type="nucleotide sequence ID" value="NZ_RAYQ01000006.1"/>
</dbReference>
<gene>
    <name evidence="2" type="ORF">D7V94_08505</name>
</gene>
<feature type="transmembrane region" description="Helical" evidence="1">
    <location>
        <begin position="6"/>
        <end position="26"/>
    </location>
</feature>
<feature type="transmembrane region" description="Helical" evidence="1">
    <location>
        <begin position="47"/>
        <end position="78"/>
    </location>
</feature>
<keyword evidence="1" id="KW-1133">Transmembrane helix</keyword>
<protein>
    <submittedName>
        <fullName evidence="2">Uncharacterized protein</fullName>
    </submittedName>
</protein>
<comment type="caution">
    <text evidence="2">The sequence shown here is derived from an EMBL/GenBank/DDBJ whole genome shotgun (WGS) entry which is preliminary data.</text>
</comment>
<dbReference type="Proteomes" id="UP000280696">
    <property type="component" value="Unassembled WGS sequence"/>
</dbReference>
<dbReference type="EMBL" id="RAYQ01000006">
    <property type="protein sequence ID" value="RKI92097.1"/>
    <property type="molecule type" value="Genomic_DNA"/>
</dbReference>
<name>A0A3A9AL19_9FIRM</name>
<evidence type="ECO:0000313" key="2">
    <source>
        <dbReference type="EMBL" id="RKI92097.1"/>
    </source>
</evidence>
<keyword evidence="1" id="KW-0812">Transmembrane</keyword>
<keyword evidence="1" id="KW-0472">Membrane</keyword>
<accession>A0A3A9AL19</accession>
<dbReference type="AlphaFoldDB" id="A0A3A9AL19"/>
<dbReference type="OrthoDB" id="9809881at2"/>
<reference evidence="2 3" key="1">
    <citation type="submission" date="2018-09" db="EMBL/GenBank/DDBJ databases">
        <title>Murine metabolic-syndrome-specific gut microbial biobank.</title>
        <authorList>
            <person name="Liu C."/>
        </authorList>
    </citation>
    <scope>NUCLEOTIDE SEQUENCE [LARGE SCALE GENOMIC DNA]</scope>
    <source>
        <strain evidence="2 3">0.1xD8-82</strain>
    </source>
</reference>
<keyword evidence="3" id="KW-1185">Reference proteome</keyword>
<sequence length="103" mass="11519">MWKALLIVYVAVAVILAMALLYLFCSSWNELSEEEKYMEYPEGAGEGLIAICSFFAISLLAAVLWPFLPLVLIGVWVYGKIAEKYPDLCKTGEEEEDESEGNC</sequence>
<proteinExistence type="predicted"/>